<evidence type="ECO:0000256" key="1">
    <source>
        <dbReference type="ARBA" id="ARBA00022737"/>
    </source>
</evidence>
<protein>
    <recommendedName>
        <fullName evidence="6">Tetratricopeptide repeat protein</fullName>
    </recommendedName>
</protein>
<dbReference type="SMART" id="SM00028">
    <property type="entry name" value="TPR"/>
    <property type="match status" value="7"/>
</dbReference>
<keyword evidence="5" id="KW-1185">Reference proteome</keyword>
<dbReference type="PANTHER" id="PTHR45641">
    <property type="entry name" value="TETRATRICOPEPTIDE REPEAT PROTEIN (AFU_ORTHOLOGUE AFUA_6G03870)"/>
    <property type="match status" value="1"/>
</dbReference>
<dbReference type="Gene3D" id="1.25.40.10">
    <property type="entry name" value="Tetratricopeptide repeat domain"/>
    <property type="match status" value="3"/>
</dbReference>
<gene>
    <name evidence="3" type="ORF">GPM918_LOCUS43256</name>
    <name evidence="4" type="ORF">SRO942_LOCUS44698</name>
</gene>
<dbReference type="Proteomes" id="UP000681722">
    <property type="component" value="Unassembled WGS sequence"/>
</dbReference>
<dbReference type="PANTHER" id="PTHR45641:SF19">
    <property type="entry name" value="NEPHROCYSTIN-3"/>
    <property type="match status" value="1"/>
</dbReference>
<dbReference type="OrthoDB" id="626167at2759"/>
<name>A0A816BSP4_9BILA</name>
<organism evidence="3 5">
    <name type="scientific">Didymodactylos carnosus</name>
    <dbReference type="NCBI Taxonomy" id="1234261"/>
    <lineage>
        <taxon>Eukaryota</taxon>
        <taxon>Metazoa</taxon>
        <taxon>Spiralia</taxon>
        <taxon>Gnathifera</taxon>
        <taxon>Rotifera</taxon>
        <taxon>Eurotatoria</taxon>
        <taxon>Bdelloidea</taxon>
        <taxon>Philodinida</taxon>
        <taxon>Philodinidae</taxon>
        <taxon>Didymodactylos</taxon>
    </lineage>
</organism>
<dbReference type="EMBL" id="CAJOBC010105538">
    <property type="protein sequence ID" value="CAF4498229.1"/>
    <property type="molecule type" value="Genomic_DNA"/>
</dbReference>
<evidence type="ECO:0008006" key="6">
    <source>
        <dbReference type="Google" id="ProtNLM"/>
    </source>
</evidence>
<dbReference type="EMBL" id="CAJNOQ010038687">
    <property type="protein sequence ID" value="CAF1613394.1"/>
    <property type="molecule type" value="Genomic_DNA"/>
</dbReference>
<dbReference type="InterPro" id="IPR011990">
    <property type="entry name" value="TPR-like_helical_dom_sf"/>
</dbReference>
<evidence type="ECO:0000313" key="4">
    <source>
        <dbReference type="EMBL" id="CAF4498229.1"/>
    </source>
</evidence>
<sequence length="438" mass="52042">MIINSNNMLGLAYRCIGDYYYNKFEYELALTYYGKSLTLINETEIQNDKTEIAYLNYSIGRCFYKIDQSNIELLLEYYNKALDFYEICFFENEFENDKIIDIVKTIVSLYTKRKKYELAIDRCQKTLLINKTITSQNKNLISCLNEEIGKLYGIEKNNILACTYLKNALQLKPYETQNDQMQIADLNASIGHYYGENNENDLAIEHSLISLKIWEKQPYSNESKIILFHQNIATYYRRKQDYKLSIDYLEKMLEALMKYGPISDIENDGLKKLIRWRYVNKIYFVSAIDYFTERLIIHENIDQNEIEIANLNNIIGWLYDKVGQFDLALNYCRKSILIFEKSEKYFEYALVLSNLSVIWYHKNDYDKALQYCEQSISICMRRKCKDIADNFELLGNISQHFNEKTLAYNCYVKALKLFTRFTPEKDMKRVNMSLKLIN</sequence>
<keyword evidence="2" id="KW-0802">TPR repeat</keyword>
<evidence type="ECO:0000313" key="3">
    <source>
        <dbReference type="EMBL" id="CAF1613394.1"/>
    </source>
</evidence>
<dbReference type="Pfam" id="PF13374">
    <property type="entry name" value="TPR_10"/>
    <property type="match status" value="1"/>
</dbReference>
<accession>A0A816BSP4</accession>
<dbReference type="SUPFAM" id="SSF81901">
    <property type="entry name" value="HCP-like"/>
    <property type="match status" value="1"/>
</dbReference>
<dbReference type="InterPro" id="IPR019734">
    <property type="entry name" value="TPR_rpt"/>
</dbReference>
<keyword evidence="1" id="KW-0677">Repeat</keyword>
<proteinExistence type="predicted"/>
<dbReference type="SUPFAM" id="SSF48452">
    <property type="entry name" value="TPR-like"/>
    <property type="match status" value="2"/>
</dbReference>
<dbReference type="AlphaFoldDB" id="A0A816BSP4"/>
<dbReference type="Pfam" id="PF13181">
    <property type="entry name" value="TPR_8"/>
    <property type="match status" value="1"/>
</dbReference>
<evidence type="ECO:0000256" key="2">
    <source>
        <dbReference type="ARBA" id="ARBA00022803"/>
    </source>
</evidence>
<comment type="caution">
    <text evidence="3">The sequence shown here is derived from an EMBL/GenBank/DDBJ whole genome shotgun (WGS) entry which is preliminary data.</text>
</comment>
<reference evidence="3" key="1">
    <citation type="submission" date="2021-02" db="EMBL/GenBank/DDBJ databases">
        <authorList>
            <person name="Nowell W R."/>
        </authorList>
    </citation>
    <scope>NUCLEOTIDE SEQUENCE</scope>
</reference>
<evidence type="ECO:0000313" key="5">
    <source>
        <dbReference type="Proteomes" id="UP000663829"/>
    </source>
</evidence>
<dbReference type="Proteomes" id="UP000663829">
    <property type="component" value="Unassembled WGS sequence"/>
</dbReference>